<dbReference type="EMBL" id="KB932217">
    <property type="protein sequence ID" value="KCV67528.1"/>
    <property type="molecule type" value="Genomic_DNA"/>
</dbReference>
<dbReference type="PANTHER" id="PTHR22602:SF0">
    <property type="entry name" value="TRANSFERASE CAF17, MITOCHONDRIAL-RELATED"/>
    <property type="match status" value="1"/>
</dbReference>
<dbReference type="RefSeq" id="XP_009498089.1">
    <property type="nucleotide sequence ID" value="XM_009499814.1"/>
</dbReference>
<dbReference type="AlphaFoldDB" id="A0A058Z0U8"/>
<evidence type="ECO:0000256" key="2">
    <source>
        <dbReference type="ARBA" id="ARBA00022946"/>
    </source>
</evidence>
<dbReference type="GO" id="GO:0016226">
    <property type="term" value="P:iron-sulfur cluster assembly"/>
    <property type="evidence" value="ECO:0007669"/>
    <property type="project" value="TreeGrafter"/>
</dbReference>
<dbReference type="OrthoDB" id="191995at2759"/>
<keyword evidence="3" id="KW-0496">Mitochondrion</keyword>
<organism evidence="5">
    <name type="scientific">Fonticula alba</name>
    <name type="common">Slime mold</name>
    <dbReference type="NCBI Taxonomy" id="691883"/>
    <lineage>
        <taxon>Eukaryota</taxon>
        <taxon>Rotosphaerida</taxon>
        <taxon>Fonticulaceae</taxon>
        <taxon>Fonticula</taxon>
    </lineage>
</organism>
<dbReference type="InterPro" id="IPR027266">
    <property type="entry name" value="TrmE/GcvT-like"/>
</dbReference>
<dbReference type="InterPro" id="IPR017703">
    <property type="entry name" value="YgfZ/GCV_T_CS"/>
</dbReference>
<dbReference type="STRING" id="691883.A0A058Z0U8"/>
<reference evidence="5" key="1">
    <citation type="submission" date="2013-04" db="EMBL/GenBank/DDBJ databases">
        <title>The Genome Sequence of Fonticula alba ATCC 38817.</title>
        <authorList>
            <consortium name="The Broad Institute Genomics Platform"/>
            <person name="Russ C."/>
            <person name="Cuomo C."/>
            <person name="Burger G."/>
            <person name="Gray M.W."/>
            <person name="Holland P.W.H."/>
            <person name="King N."/>
            <person name="Lang F.B.F."/>
            <person name="Roger A.J."/>
            <person name="Ruiz-Trillo I."/>
            <person name="Brown M."/>
            <person name="Walker B."/>
            <person name="Young S."/>
            <person name="Zeng Q."/>
            <person name="Gargeya S."/>
            <person name="Fitzgerald M."/>
            <person name="Haas B."/>
            <person name="Abouelleil A."/>
            <person name="Allen A.W."/>
            <person name="Alvarado L."/>
            <person name="Arachchi H.M."/>
            <person name="Berlin A.M."/>
            <person name="Chapman S.B."/>
            <person name="Gainer-Dewar J."/>
            <person name="Goldberg J."/>
            <person name="Griggs A."/>
            <person name="Gujja S."/>
            <person name="Hansen M."/>
            <person name="Howarth C."/>
            <person name="Imamovic A."/>
            <person name="Ireland A."/>
            <person name="Larimer J."/>
            <person name="McCowan C."/>
            <person name="Murphy C."/>
            <person name="Pearson M."/>
            <person name="Poon T.W."/>
            <person name="Priest M."/>
            <person name="Roberts A."/>
            <person name="Saif S."/>
            <person name="Shea T."/>
            <person name="Sisk P."/>
            <person name="Sykes S."/>
            <person name="Wortman J."/>
            <person name="Nusbaum C."/>
            <person name="Birren B."/>
        </authorList>
    </citation>
    <scope>NUCLEOTIDE SEQUENCE [LARGE SCALE GENOMIC DNA]</scope>
    <source>
        <strain evidence="5">ATCC 38817</strain>
    </source>
</reference>
<dbReference type="PANTHER" id="PTHR22602">
    <property type="entry name" value="TRANSFERASE CAF17, MITOCHONDRIAL-RELATED"/>
    <property type="match status" value="1"/>
</dbReference>
<evidence type="ECO:0000256" key="4">
    <source>
        <dbReference type="SAM" id="MobiDB-lite"/>
    </source>
</evidence>
<sequence length="507" mass="53280">MYKNDNHQKNNPKLYMSLWVRPTLLSSSRALPARDPGACPTQMPAHVEAANALCDRAVLRLSADRSADLLGFLQGVTAQDLLHPWTHRSQEGPTAAGRPLYTAFLSNVGRVLSDAFVYLPPAGAAPHDRDVLLLDVPAAHVGPLTAHLRKMAFRKRITIDDLSGSVVVAASVAGASGLADLAPPHLRYGGRDSRHMLLGSRALVLREAADAPDGGYTLPNASFWSSRPKWLALQKSLGLPDLSTMGFSADGSPGGSIFPLEANLDMAGGINVRKGCYLGQEQTARTVFRGAVAKRLVPLELSLGVPSPLVAGELGEEAGDLRWIDVGAYESPLQDALYTLFEGQGPLGGGQAAGSAAGTTEDAPPAAGLSLVPFDLATETLVDKPAPRGGHPTLARGTVLNVGMSVFRTTSILNHQVFRVVAADGQPTDIFARVQVPADWPANPAADGSNPLAKGIFPPGLEPYAFIPVEGQEEEAPTAEAPAPPISPIDSPSNLAHPQGWETLVSL</sequence>
<comment type="subcellular location">
    <subcellularLocation>
        <location evidence="1">Mitochondrion</location>
    </subcellularLocation>
</comment>
<dbReference type="eggNOG" id="KOG2929">
    <property type="taxonomic scope" value="Eukaryota"/>
</dbReference>
<gene>
    <name evidence="5" type="ORF">H696_06046</name>
</gene>
<dbReference type="InterPro" id="IPR045179">
    <property type="entry name" value="YgfZ/GcvT"/>
</dbReference>
<proteinExistence type="predicted"/>
<evidence type="ECO:0000313" key="5">
    <source>
        <dbReference type="EMBL" id="KCV67528.1"/>
    </source>
</evidence>
<dbReference type="NCBIfam" id="TIGR03317">
    <property type="entry name" value="ygfZ_signature"/>
    <property type="match status" value="1"/>
</dbReference>
<evidence type="ECO:0000313" key="6">
    <source>
        <dbReference type="Proteomes" id="UP000030693"/>
    </source>
</evidence>
<dbReference type="Gene3D" id="3.30.1360.120">
    <property type="entry name" value="Probable tRNA modification gtpase trme, domain 1"/>
    <property type="match status" value="1"/>
</dbReference>
<evidence type="ECO:0008006" key="7">
    <source>
        <dbReference type="Google" id="ProtNLM"/>
    </source>
</evidence>
<evidence type="ECO:0000256" key="1">
    <source>
        <dbReference type="ARBA" id="ARBA00004173"/>
    </source>
</evidence>
<dbReference type="GeneID" id="20530771"/>
<dbReference type="SUPFAM" id="SSF103025">
    <property type="entry name" value="Folate-binding domain"/>
    <property type="match status" value="1"/>
</dbReference>
<dbReference type="Proteomes" id="UP000030693">
    <property type="component" value="Unassembled WGS sequence"/>
</dbReference>
<keyword evidence="2" id="KW-0809">Transit peptide</keyword>
<dbReference type="GO" id="GO:0005739">
    <property type="term" value="C:mitochondrion"/>
    <property type="evidence" value="ECO:0007669"/>
    <property type="project" value="UniProtKB-SubCell"/>
</dbReference>
<feature type="region of interest" description="Disordered" evidence="4">
    <location>
        <begin position="472"/>
        <end position="500"/>
    </location>
</feature>
<keyword evidence="6" id="KW-1185">Reference proteome</keyword>
<accession>A0A058Z0U8</accession>
<name>A0A058Z0U8_FONAL</name>
<protein>
    <recommendedName>
        <fullName evidence="7">Aminomethyltransferase folate-binding domain-containing protein</fullName>
    </recommendedName>
</protein>
<evidence type="ECO:0000256" key="3">
    <source>
        <dbReference type="ARBA" id="ARBA00023128"/>
    </source>
</evidence>